<dbReference type="EMBL" id="JAWDGP010007779">
    <property type="protein sequence ID" value="KAK3704961.1"/>
    <property type="molecule type" value="Genomic_DNA"/>
</dbReference>
<proteinExistence type="predicted"/>
<reference evidence="1" key="1">
    <citation type="journal article" date="2023" name="G3 (Bethesda)">
        <title>A reference genome for the long-term kleptoplast-retaining sea slug Elysia crispata morphotype clarki.</title>
        <authorList>
            <person name="Eastman K.E."/>
            <person name="Pendleton A.L."/>
            <person name="Shaikh M.A."/>
            <person name="Suttiyut T."/>
            <person name="Ogas R."/>
            <person name="Tomko P."/>
            <person name="Gavelis G."/>
            <person name="Widhalm J.R."/>
            <person name="Wisecaver J.H."/>
        </authorList>
    </citation>
    <scope>NUCLEOTIDE SEQUENCE</scope>
    <source>
        <strain evidence="1">ECLA1</strain>
    </source>
</reference>
<dbReference type="AlphaFoldDB" id="A0AAE1CKK9"/>
<accession>A0AAE1CKK9</accession>
<sequence length="96" mass="10671">MEYVIPPSTYWFTQRGYSRGDSVERGMGEISTKLRGVLMGGREGEGRKRYGAGEGYLEQVGGKVGDKVCFGSKRASEGRELVVYATLRERKEKNGN</sequence>
<evidence type="ECO:0000313" key="2">
    <source>
        <dbReference type="Proteomes" id="UP001283361"/>
    </source>
</evidence>
<evidence type="ECO:0000313" key="1">
    <source>
        <dbReference type="EMBL" id="KAK3704961.1"/>
    </source>
</evidence>
<comment type="caution">
    <text evidence="1">The sequence shown here is derived from an EMBL/GenBank/DDBJ whole genome shotgun (WGS) entry which is preliminary data.</text>
</comment>
<protein>
    <submittedName>
        <fullName evidence="1">Uncharacterized protein</fullName>
    </submittedName>
</protein>
<organism evidence="1 2">
    <name type="scientific">Elysia crispata</name>
    <name type="common">lettuce slug</name>
    <dbReference type="NCBI Taxonomy" id="231223"/>
    <lineage>
        <taxon>Eukaryota</taxon>
        <taxon>Metazoa</taxon>
        <taxon>Spiralia</taxon>
        <taxon>Lophotrochozoa</taxon>
        <taxon>Mollusca</taxon>
        <taxon>Gastropoda</taxon>
        <taxon>Heterobranchia</taxon>
        <taxon>Euthyneura</taxon>
        <taxon>Panpulmonata</taxon>
        <taxon>Sacoglossa</taxon>
        <taxon>Placobranchoidea</taxon>
        <taxon>Plakobranchidae</taxon>
        <taxon>Elysia</taxon>
    </lineage>
</organism>
<gene>
    <name evidence="1" type="ORF">RRG08_017753</name>
</gene>
<keyword evidence="2" id="KW-1185">Reference proteome</keyword>
<name>A0AAE1CKK9_9GAST</name>
<dbReference type="Proteomes" id="UP001283361">
    <property type="component" value="Unassembled WGS sequence"/>
</dbReference>